<dbReference type="InterPro" id="IPR003680">
    <property type="entry name" value="Flavodoxin_fold"/>
</dbReference>
<evidence type="ECO:0000313" key="2">
    <source>
        <dbReference type="EMBL" id="VEU74484.1"/>
    </source>
</evidence>
<reference evidence="2 3" key="1">
    <citation type="submission" date="2019-01" db="EMBL/GenBank/DDBJ databases">
        <authorList>
            <consortium name="Pathogen Informatics"/>
        </authorList>
    </citation>
    <scope>NUCLEOTIDE SEQUENCE [LARGE SCALE GENOMIC DNA]</scope>
    <source>
        <strain evidence="2 3">NCTC10181</strain>
    </source>
</reference>
<proteinExistence type="predicted"/>
<gene>
    <name evidence="2" type="primary">azoR</name>
    <name evidence="2" type="ORF">NCTC10181_00333</name>
</gene>
<protein>
    <submittedName>
        <fullName evidence="2">FMN-dependent NADH-azoreductase</fullName>
        <ecNumber evidence="2">1.7.-.-</ecNumber>
    </submittedName>
</protein>
<dbReference type="RefSeq" id="WP_129725309.1">
    <property type="nucleotide sequence ID" value="NZ_LR215036.1"/>
</dbReference>
<dbReference type="Gene3D" id="3.40.50.360">
    <property type="match status" value="1"/>
</dbReference>
<dbReference type="Pfam" id="PF02525">
    <property type="entry name" value="Flavodoxin_2"/>
    <property type="match status" value="1"/>
</dbReference>
<dbReference type="InterPro" id="IPR050104">
    <property type="entry name" value="FMN-dep_NADH:Q_OxRdtase_AzoR1"/>
</dbReference>
<dbReference type="PANTHER" id="PTHR43741:SF4">
    <property type="entry name" value="FMN-DEPENDENT NADH:QUINONE OXIDOREDUCTASE"/>
    <property type="match status" value="1"/>
</dbReference>
<name>A0A449B1S6_9BACT</name>
<dbReference type="KEGG" id="mcit:NCTC10181_00333"/>
<keyword evidence="2" id="KW-0560">Oxidoreductase</keyword>
<dbReference type="EC" id="1.7.-.-" evidence="2"/>
<dbReference type="NCBIfam" id="NF002370">
    <property type="entry name" value="PRK01355.1"/>
    <property type="match status" value="1"/>
</dbReference>
<dbReference type="SUPFAM" id="SSF52218">
    <property type="entry name" value="Flavoproteins"/>
    <property type="match status" value="1"/>
</dbReference>
<evidence type="ECO:0000259" key="1">
    <source>
        <dbReference type="Pfam" id="PF02525"/>
    </source>
</evidence>
<dbReference type="EMBL" id="LR215036">
    <property type="protein sequence ID" value="VEU74484.1"/>
    <property type="molecule type" value="Genomic_DNA"/>
</dbReference>
<dbReference type="Proteomes" id="UP000290985">
    <property type="component" value="Chromosome"/>
</dbReference>
<keyword evidence="3" id="KW-1185">Reference proteome</keyword>
<dbReference type="AlphaFoldDB" id="A0A449B1S6"/>
<dbReference type="GO" id="GO:0016491">
    <property type="term" value="F:oxidoreductase activity"/>
    <property type="evidence" value="ECO:0007669"/>
    <property type="project" value="UniProtKB-KW"/>
</dbReference>
<accession>A0A449B1S6</accession>
<organism evidence="2 3">
    <name type="scientific">Mycoplasmopsis citelli</name>
    <dbReference type="NCBI Taxonomy" id="171281"/>
    <lineage>
        <taxon>Bacteria</taxon>
        <taxon>Bacillati</taxon>
        <taxon>Mycoplasmatota</taxon>
        <taxon>Mycoplasmoidales</taxon>
        <taxon>Metamycoplasmataceae</taxon>
        <taxon>Mycoplasmopsis</taxon>
    </lineage>
</organism>
<dbReference type="PANTHER" id="PTHR43741">
    <property type="entry name" value="FMN-DEPENDENT NADH-AZOREDUCTASE 1"/>
    <property type="match status" value="1"/>
</dbReference>
<evidence type="ECO:0000313" key="3">
    <source>
        <dbReference type="Proteomes" id="UP000290985"/>
    </source>
</evidence>
<sequence length="199" mass="22492">MAKVLFLEGNLTKSESSYASQMLYEFKNQYMLAHPEDEVEMVNLNDTEFAQVFLHNSNFGTYWKDVNSDKWIDKLKSVDKVVLSCSMTNFGPNAVVKNFIDGVAVANKTFSYKYSKKGEAIGLLDHLSVMVVASQGTPRDWYLWGSHIEWLKGTWKFLGAKVVDTIEIAGTKLAPINTQTPAEYASSQKEVLMEKAKHF</sequence>
<feature type="domain" description="Flavodoxin-like fold" evidence="1">
    <location>
        <begin position="3"/>
        <end position="184"/>
    </location>
</feature>
<dbReference type="OrthoDB" id="9805013at2"/>
<dbReference type="InterPro" id="IPR029039">
    <property type="entry name" value="Flavoprotein-like_sf"/>
</dbReference>